<gene>
    <name evidence="1" type="ORF">R5W23_005660</name>
</gene>
<organism evidence="1 2">
    <name type="scientific">Gemmata algarum</name>
    <dbReference type="NCBI Taxonomy" id="2975278"/>
    <lineage>
        <taxon>Bacteria</taxon>
        <taxon>Pseudomonadati</taxon>
        <taxon>Planctomycetota</taxon>
        <taxon>Planctomycetia</taxon>
        <taxon>Gemmatales</taxon>
        <taxon>Gemmataceae</taxon>
        <taxon>Gemmata</taxon>
    </lineage>
</organism>
<accession>A0ABU5EVP8</accession>
<name>A0ABU5EVP8_9BACT</name>
<dbReference type="Proteomes" id="UP001272242">
    <property type="component" value="Unassembled WGS sequence"/>
</dbReference>
<protein>
    <submittedName>
        <fullName evidence="1">Uncharacterized protein</fullName>
    </submittedName>
</protein>
<sequence length="99" mass="11051">MGGPPDTRTRSGVPEWVLAVARRHVAGFRPPRGRRWCEPDGVRVPGGWYFNYAAERIRPRRHPDTGFGFAPGYVVDDDGSVRTVGWGELREVHGLPAVE</sequence>
<comment type="caution">
    <text evidence="1">The sequence shown here is derived from an EMBL/GenBank/DDBJ whole genome shotgun (WGS) entry which is preliminary data.</text>
</comment>
<keyword evidence="2" id="KW-1185">Reference proteome</keyword>
<reference evidence="2" key="1">
    <citation type="journal article" date="2023" name="Mar. Drugs">
        <title>Gemmata algarum, a Novel Planctomycete Isolated from an Algal Mat, Displays Antimicrobial Activity.</title>
        <authorList>
            <person name="Kumar G."/>
            <person name="Kallscheuer N."/>
            <person name="Kashif M."/>
            <person name="Ahamad S."/>
            <person name="Jagadeeshwari U."/>
            <person name="Pannikurungottu S."/>
            <person name="Haufschild T."/>
            <person name="Kabuu M."/>
            <person name="Sasikala C."/>
            <person name="Jogler C."/>
            <person name="Ramana C."/>
        </authorList>
    </citation>
    <scope>NUCLEOTIDE SEQUENCE [LARGE SCALE GENOMIC DNA]</scope>
    <source>
        <strain evidence="2">JC673</strain>
    </source>
</reference>
<proteinExistence type="predicted"/>
<dbReference type="EMBL" id="JAXBLV010000034">
    <property type="protein sequence ID" value="MDY3558540.1"/>
    <property type="molecule type" value="Genomic_DNA"/>
</dbReference>
<dbReference type="RefSeq" id="WP_320685446.1">
    <property type="nucleotide sequence ID" value="NZ_JAXBLV010000034.1"/>
</dbReference>
<evidence type="ECO:0000313" key="1">
    <source>
        <dbReference type="EMBL" id="MDY3558540.1"/>
    </source>
</evidence>
<evidence type="ECO:0000313" key="2">
    <source>
        <dbReference type="Proteomes" id="UP001272242"/>
    </source>
</evidence>